<dbReference type="InterPro" id="IPR011050">
    <property type="entry name" value="Pectin_lyase_fold/virulence"/>
</dbReference>
<proteinExistence type="predicted"/>
<feature type="domain" description="Right handed beta helix" evidence="2">
    <location>
        <begin position="88"/>
        <end position="226"/>
    </location>
</feature>
<dbReference type="InterPro" id="IPR039448">
    <property type="entry name" value="Beta_helix"/>
</dbReference>
<dbReference type="AlphaFoldDB" id="A0A0H1REA6"/>
<name>A0A0H1REA6_9HYPH</name>
<reference evidence="3 4" key="1">
    <citation type="submission" date="2015-05" db="EMBL/GenBank/DDBJ databases">
        <title>Draft genome sequence of Microvirga vignae strain BR3299, a novel nitrogen fixing bacteria isolated from Brazil semi-aired region.</title>
        <authorList>
            <person name="Zilli J.E."/>
            <person name="Passos S.R."/>
            <person name="Leite J."/>
            <person name="Baldani J.I."/>
            <person name="Xavier G.R."/>
            <person name="Rumjaneck N.G."/>
            <person name="Simoes-Araujo J.L."/>
        </authorList>
    </citation>
    <scope>NUCLEOTIDE SEQUENCE [LARGE SCALE GENOMIC DNA]</scope>
    <source>
        <strain evidence="3 4">BR3299</strain>
    </source>
</reference>
<dbReference type="RefSeq" id="WP_047188607.1">
    <property type="nucleotide sequence ID" value="NZ_LCYG01000020.1"/>
</dbReference>
<evidence type="ECO:0000313" key="3">
    <source>
        <dbReference type="EMBL" id="KLK93404.1"/>
    </source>
</evidence>
<keyword evidence="4" id="KW-1185">Reference proteome</keyword>
<feature type="compositionally biased region" description="Low complexity" evidence="1">
    <location>
        <begin position="366"/>
        <end position="382"/>
    </location>
</feature>
<dbReference type="PATRIC" id="fig|1225564.3.peg.2353"/>
<dbReference type="EMBL" id="LCYG01000020">
    <property type="protein sequence ID" value="KLK93404.1"/>
    <property type="molecule type" value="Genomic_DNA"/>
</dbReference>
<dbReference type="Gene3D" id="2.150.10.10">
    <property type="entry name" value="Serralysin-like metalloprotease, C-terminal"/>
    <property type="match status" value="1"/>
</dbReference>
<dbReference type="SMART" id="SM00710">
    <property type="entry name" value="PbH1"/>
    <property type="match status" value="6"/>
</dbReference>
<evidence type="ECO:0000259" key="2">
    <source>
        <dbReference type="Pfam" id="PF13229"/>
    </source>
</evidence>
<gene>
    <name evidence="3" type="ORF">AA309_08720</name>
</gene>
<sequence>MYLLQAVQPTDVIWVSAGGRTGGAGTETDPVKTIQEAVNRAKPGTAVMVKAGVYTENVTLRTNGAQDLPIQIISADGRGKAQIKPADNAKDTLQVAGVDHIVIDGMSIAGPTSASRNAVHVYVNLNNTFDPPKNIVLKNNDIAALAGDGIKVSKAEYVYVLNNRITGSTGEEEGIDFVGVHHGVIGHNEIKGAHGAAINIKGGSYDILVEGNHIDGAGKHGIGVGGYTGEEFFWPGFIGTESYEARDIRVVGNEVENTAHQGIRVLGAQSVELTGNWIHDIVHTKAIGVSAAGSTFHTPAWESKDVTLQGNWLDKTDWLGLASALDSTKLISNYAGSTGPSVWEGVGVTPYYETSGSVQTDETEDSQTPSPSSSIPPSTIDQSSWIKGGSGADVLKGNNSANIIWGAGGHDSLTGGSGADTFVFSEAKAASSDTILDFSNSADRIGIMAAGFGLREGAGLRNGDLEASYFKTVSGTSKQGSALGHGQFLYNKTSYKLMWDSDGAGAAEAALLATFKKGVLLTADHFMIVA</sequence>
<dbReference type="SUPFAM" id="SSF51120">
    <property type="entry name" value="beta-Roll"/>
    <property type="match status" value="1"/>
</dbReference>
<dbReference type="InterPro" id="IPR011049">
    <property type="entry name" value="Serralysin-like_metalloprot_C"/>
</dbReference>
<dbReference type="STRING" id="1225564.AA309_08720"/>
<dbReference type="Pfam" id="PF13229">
    <property type="entry name" value="Beta_helix"/>
    <property type="match status" value="1"/>
</dbReference>
<dbReference type="GO" id="GO:0005509">
    <property type="term" value="F:calcium ion binding"/>
    <property type="evidence" value="ECO:0007669"/>
    <property type="project" value="InterPro"/>
</dbReference>
<dbReference type="Pfam" id="PF00353">
    <property type="entry name" value="HemolysinCabind"/>
    <property type="match status" value="1"/>
</dbReference>
<dbReference type="SUPFAM" id="SSF51126">
    <property type="entry name" value="Pectin lyase-like"/>
    <property type="match status" value="1"/>
</dbReference>
<comment type="caution">
    <text evidence="3">The sequence shown here is derived from an EMBL/GenBank/DDBJ whole genome shotgun (WGS) entry which is preliminary data.</text>
</comment>
<organism evidence="3 4">
    <name type="scientific">Microvirga vignae</name>
    <dbReference type="NCBI Taxonomy" id="1225564"/>
    <lineage>
        <taxon>Bacteria</taxon>
        <taxon>Pseudomonadati</taxon>
        <taxon>Pseudomonadota</taxon>
        <taxon>Alphaproteobacteria</taxon>
        <taxon>Hyphomicrobiales</taxon>
        <taxon>Methylobacteriaceae</taxon>
        <taxon>Microvirga</taxon>
    </lineage>
</organism>
<dbReference type="InterPro" id="IPR006626">
    <property type="entry name" value="PbH1"/>
</dbReference>
<accession>A0A0H1REA6</accession>
<dbReference type="InterPro" id="IPR001343">
    <property type="entry name" value="Hemolysn_Ca-bd"/>
</dbReference>
<dbReference type="OrthoDB" id="3817502at2"/>
<dbReference type="InterPro" id="IPR012334">
    <property type="entry name" value="Pectin_lyas_fold"/>
</dbReference>
<feature type="region of interest" description="Disordered" evidence="1">
    <location>
        <begin position="353"/>
        <end position="382"/>
    </location>
</feature>
<dbReference type="Gene3D" id="2.160.20.10">
    <property type="entry name" value="Single-stranded right-handed beta-helix, Pectin lyase-like"/>
    <property type="match status" value="1"/>
</dbReference>
<evidence type="ECO:0000313" key="4">
    <source>
        <dbReference type="Proteomes" id="UP000035489"/>
    </source>
</evidence>
<evidence type="ECO:0000256" key="1">
    <source>
        <dbReference type="SAM" id="MobiDB-lite"/>
    </source>
</evidence>
<dbReference type="Proteomes" id="UP000035489">
    <property type="component" value="Unassembled WGS sequence"/>
</dbReference>
<protein>
    <recommendedName>
        <fullName evidence="2">Right handed beta helix domain-containing protein</fullName>
    </recommendedName>
</protein>